<evidence type="ECO:0008006" key="3">
    <source>
        <dbReference type="Google" id="ProtNLM"/>
    </source>
</evidence>
<dbReference type="eggNOG" id="ENOG5033EE4">
    <property type="taxonomic scope" value="Bacteria"/>
</dbReference>
<dbReference type="STRING" id="999627.SAMN05216236_14012"/>
<dbReference type="AlphaFoldDB" id="A0A1I7E0P8"/>
<reference evidence="1 2" key="1">
    <citation type="submission" date="2016-10" db="EMBL/GenBank/DDBJ databases">
        <authorList>
            <person name="de Groot N.N."/>
        </authorList>
    </citation>
    <scope>NUCLEOTIDE SEQUENCE [LARGE SCALE GENOMIC DNA]</scope>
    <source>
        <strain evidence="1 2">CGMCC 1.10959</strain>
    </source>
</reference>
<dbReference type="EMBL" id="FPAW01000040">
    <property type="protein sequence ID" value="SFU17491.1"/>
    <property type="molecule type" value="Genomic_DNA"/>
</dbReference>
<dbReference type="Proteomes" id="UP000182466">
    <property type="component" value="Unassembled WGS sequence"/>
</dbReference>
<gene>
    <name evidence="1" type="ORF">SAMN05216236_14012</name>
</gene>
<name>A0A1I7E0P8_9RHOB</name>
<evidence type="ECO:0000313" key="2">
    <source>
        <dbReference type="Proteomes" id="UP000182466"/>
    </source>
</evidence>
<evidence type="ECO:0000313" key="1">
    <source>
        <dbReference type="EMBL" id="SFU17491.1"/>
    </source>
</evidence>
<sequence>MNCIKLRGQSRMAGDFDRQVAELQVRIAVLNRYTAPGIPVTQPVE</sequence>
<organism evidence="1 2">
    <name type="scientific">Sedimentitalea nanhaiensis</name>
    <dbReference type="NCBI Taxonomy" id="999627"/>
    <lineage>
        <taxon>Bacteria</taxon>
        <taxon>Pseudomonadati</taxon>
        <taxon>Pseudomonadota</taxon>
        <taxon>Alphaproteobacteria</taxon>
        <taxon>Rhodobacterales</taxon>
        <taxon>Paracoccaceae</taxon>
        <taxon>Sedimentitalea</taxon>
    </lineage>
</organism>
<accession>A0A1I7E0P8</accession>
<keyword evidence="2" id="KW-1185">Reference proteome</keyword>
<proteinExistence type="predicted"/>
<protein>
    <recommendedName>
        <fullName evidence="3">Transposase DDE domain-containing protein</fullName>
    </recommendedName>
</protein>